<reference evidence="4" key="1">
    <citation type="submission" date="2023-06" db="EMBL/GenBank/DDBJ databases">
        <title>Identification and characterization of horizontal gene transfer across gut microbiota members of farm animals based on homology search.</title>
        <authorList>
            <person name="Zeman M."/>
            <person name="Kubasova T."/>
            <person name="Jahodarova E."/>
            <person name="Nykrynova M."/>
            <person name="Rychlik I."/>
        </authorList>
    </citation>
    <scope>NUCLEOTIDE SEQUENCE [LARGE SCALE GENOMIC DNA]</scope>
    <source>
        <strain evidence="4">ET340</strain>
    </source>
</reference>
<accession>A0ABT7UPR1</accession>
<comment type="caution">
    <text evidence="3">The sequence shown here is derived from an EMBL/GenBank/DDBJ whole genome shotgun (WGS) entry which is preliminary data.</text>
</comment>
<dbReference type="SUPFAM" id="SSF48452">
    <property type="entry name" value="TPR-like"/>
    <property type="match status" value="2"/>
</dbReference>
<gene>
    <name evidence="3" type="ORF">QUW08_06170</name>
</gene>
<keyword evidence="4" id="KW-1185">Reference proteome</keyword>
<dbReference type="PROSITE" id="PS50005">
    <property type="entry name" value="TPR"/>
    <property type="match status" value="1"/>
</dbReference>
<dbReference type="Pfam" id="PF05076">
    <property type="entry name" value="SUFU"/>
    <property type="match status" value="1"/>
</dbReference>
<evidence type="ECO:0000256" key="1">
    <source>
        <dbReference type="PROSITE-ProRule" id="PRU00339"/>
    </source>
</evidence>
<dbReference type="Gene3D" id="1.25.40.10">
    <property type="entry name" value="Tetratricopeptide repeat domain"/>
    <property type="match status" value="2"/>
</dbReference>
<reference evidence="3 4" key="2">
    <citation type="submission" date="2023-06" db="EMBL/GenBank/DDBJ databases">
        <title>Identification and characterization of horizontal gene transfer across gut microbiota members of farm animals based on homology search.</title>
        <authorList>
            <person name="Schwarzerova J."/>
            <person name="Nykrynova M."/>
            <person name="Jureckova K."/>
            <person name="Cejkova D."/>
            <person name="Rychlik I."/>
        </authorList>
    </citation>
    <scope>NUCLEOTIDE SEQUENCE [LARGE SCALE GENOMIC DNA]</scope>
    <source>
        <strain evidence="3 4">ET340</strain>
    </source>
</reference>
<dbReference type="Proteomes" id="UP001529380">
    <property type="component" value="Unassembled WGS sequence"/>
</dbReference>
<dbReference type="InterPro" id="IPR020941">
    <property type="entry name" value="SUFU-like_domain"/>
</dbReference>
<sequence length="1046" mass="116058">MTGLLDEKTRTRAEELAARGRWYDALDLVQDQVEGAIDLGLISREQMRADLELALLVARLDLGAAEYEAWQQAVQWLARLEEQGQGNLEWCRSLALARLYTGAPEEALRLARMGLNLNHQDETCRYLAAVLAAHFGEKTEGIALLEEGLAACPGQRRFADALERLQAGQSLEQIEAARLEAEGICPAQSEERASHGLRTPAQEAVLCMLGDDEGLAKAAVAFGAENPLFEGIYCFADLAFQGNLVNLRLDMNQRGAGKISADWAAALAARLEELDRLAKAAIRKKEPGRRLELAHLLVERSGCFRLGYQVGRSREERLFAYQRFDPHFEPWGEPQYEDYSADELPLPPEEEAKAPVPAAAYTKEQKDRLIEHLRRWLGPVNRVIPPAESGGVELLVLGPHRHRHWTVLVTCGMGAAPMNVPPELAGFGAERAEIMMYLPPHWNPLSADPKDAWPVGWLRLLAAMPREQGTWLGWGHTIPNGRPFAPGCGFTGVILLTPGGVPDAAAVCPLPGGGEVNLYQAAPLYNEEMAYKLEHEAEGLLRLFDETQLEPRAPLSDPLRPNACPVKGGAPENEALLEQIEAWNADRQYERILEAILAVEPEQRGAKLLGQQARALNNLGRFEEALQVLEQCKEQSAADPLWHFRAGYAWYHLGKEEKALEAFDRADELAPGDEETERYLDWCRSAIALPVQKQPFTERVQDYWAAFSAREAELRALSEAGESEKARQAHAQLLAGVFGGAEFSLDIGPDGRLRLAVWAECMPTRLIQILYWRERAPEALAEHWVFWPGHPADLQAPALEGVLAWPEKRGDKAVVALWGPNLHVEQDLAPAARLLSQAMGEGAALCRVERLEVLDAPRPQGGMPLRELRKQMADWFCGGDEAALDEAQSIGWNYQNYCYEPATQEDWALRQDVIAGATCCSELLADYYRGDDSRMDRLQADGVICGFFFYSTEQVPEAQRVELRGRLEDELQQAAGENVWILGGATGFAYSYIDCICFDLKPVLNAASALLNRYPFAEIGFHVFRLNCGGVNLRDEAARPGEEAQG</sequence>
<dbReference type="SMART" id="SM00028">
    <property type="entry name" value="TPR"/>
    <property type="match status" value="3"/>
</dbReference>
<dbReference type="EMBL" id="JAUDCL010000008">
    <property type="protein sequence ID" value="MDM8200877.1"/>
    <property type="molecule type" value="Genomic_DNA"/>
</dbReference>
<dbReference type="InterPro" id="IPR011990">
    <property type="entry name" value="TPR-like_helical_dom_sf"/>
</dbReference>
<dbReference type="RefSeq" id="WP_289599551.1">
    <property type="nucleotide sequence ID" value="NZ_JAUDCL010000008.1"/>
</dbReference>
<dbReference type="InterPro" id="IPR019734">
    <property type="entry name" value="TPR_rpt"/>
</dbReference>
<reference evidence="3 4" key="3">
    <citation type="submission" date="2023-06" db="EMBL/GenBank/DDBJ databases">
        <authorList>
            <person name="Zeman M."/>
            <person name="Kubasova T."/>
            <person name="Jahodarova E."/>
            <person name="Nykrynova M."/>
            <person name="Rychlik I."/>
        </authorList>
    </citation>
    <scope>NUCLEOTIDE SEQUENCE [LARGE SCALE GENOMIC DNA]</scope>
    <source>
        <strain evidence="3 4">ET340</strain>
    </source>
</reference>
<proteinExistence type="predicted"/>
<keyword evidence="1" id="KW-0802">TPR repeat</keyword>
<evidence type="ECO:0000259" key="2">
    <source>
        <dbReference type="Pfam" id="PF05076"/>
    </source>
</evidence>
<feature type="repeat" description="TPR" evidence="1">
    <location>
        <begin position="640"/>
        <end position="673"/>
    </location>
</feature>
<protein>
    <submittedName>
        <fullName evidence="3">Suppressor of fused domain protein</fullName>
    </submittedName>
</protein>
<feature type="domain" description="Suppressor of fused-like" evidence="2">
    <location>
        <begin position="398"/>
        <end position="548"/>
    </location>
</feature>
<evidence type="ECO:0000313" key="3">
    <source>
        <dbReference type="EMBL" id="MDM8200877.1"/>
    </source>
</evidence>
<evidence type="ECO:0000313" key="4">
    <source>
        <dbReference type="Proteomes" id="UP001529380"/>
    </source>
</evidence>
<name>A0ABT7UPR1_9FIRM</name>
<organism evidence="3 4">
    <name type="scientific">Allofournierella massiliensis</name>
    <dbReference type="NCBI Taxonomy" id="1650663"/>
    <lineage>
        <taxon>Bacteria</taxon>
        <taxon>Bacillati</taxon>
        <taxon>Bacillota</taxon>
        <taxon>Clostridia</taxon>
        <taxon>Eubacteriales</taxon>
        <taxon>Oscillospiraceae</taxon>
        <taxon>Allofournierella</taxon>
    </lineage>
</organism>